<dbReference type="SUPFAM" id="SSF50249">
    <property type="entry name" value="Nucleic acid-binding proteins"/>
    <property type="match status" value="1"/>
</dbReference>
<dbReference type="AlphaFoldDB" id="A0A964W4T0"/>
<dbReference type="CDD" id="cd04458">
    <property type="entry name" value="CSP_CDS"/>
    <property type="match status" value="1"/>
</dbReference>
<feature type="domain" description="CSD" evidence="4">
    <location>
        <begin position="3"/>
        <end position="68"/>
    </location>
</feature>
<comment type="caution">
    <text evidence="5">The sequence shown here is derived from an EMBL/GenBank/DDBJ whole genome shotgun (WGS) entry which is preliminary data.</text>
</comment>
<organism evidence="5 6">
    <name type="scientific">Clostridium chromiireducens</name>
    <dbReference type="NCBI Taxonomy" id="225345"/>
    <lineage>
        <taxon>Bacteria</taxon>
        <taxon>Bacillati</taxon>
        <taxon>Bacillota</taxon>
        <taxon>Clostridia</taxon>
        <taxon>Eubacteriales</taxon>
        <taxon>Clostridiaceae</taxon>
        <taxon>Clostridium</taxon>
    </lineage>
</organism>
<dbReference type="PIRSF" id="PIRSF002599">
    <property type="entry name" value="Cold_shock_A"/>
    <property type="match status" value="1"/>
</dbReference>
<dbReference type="PROSITE" id="PS51857">
    <property type="entry name" value="CSD_2"/>
    <property type="match status" value="1"/>
</dbReference>
<dbReference type="InterPro" id="IPR012156">
    <property type="entry name" value="Cold_shock_CspA"/>
</dbReference>
<dbReference type="GO" id="GO:0003676">
    <property type="term" value="F:nucleic acid binding"/>
    <property type="evidence" value="ECO:0007669"/>
    <property type="project" value="InterPro"/>
</dbReference>
<dbReference type="Pfam" id="PF00313">
    <property type="entry name" value="CSD"/>
    <property type="match status" value="1"/>
</dbReference>
<evidence type="ECO:0000256" key="2">
    <source>
        <dbReference type="ARBA" id="ARBA00022490"/>
    </source>
</evidence>
<sequence length="69" mass="7762">MAKVTGVVKWFDTERGYGFISCDKGDDVFVHHSQLKHNGPDKDLHEDESVTFDIENGEKGPMAINVQKL</sequence>
<evidence type="ECO:0000313" key="5">
    <source>
        <dbReference type="EMBL" id="MVX66637.1"/>
    </source>
</evidence>
<keyword evidence="2" id="KW-0963">Cytoplasm</keyword>
<dbReference type="InterPro" id="IPR012340">
    <property type="entry name" value="NA-bd_OB-fold"/>
</dbReference>
<dbReference type="PANTHER" id="PTHR11544">
    <property type="entry name" value="COLD SHOCK DOMAIN CONTAINING PROTEINS"/>
    <property type="match status" value="1"/>
</dbReference>
<evidence type="ECO:0000256" key="1">
    <source>
        <dbReference type="ARBA" id="ARBA00004496"/>
    </source>
</evidence>
<dbReference type="EMBL" id="WSRQ01000065">
    <property type="protein sequence ID" value="MVX66637.1"/>
    <property type="molecule type" value="Genomic_DNA"/>
</dbReference>
<protein>
    <submittedName>
        <fullName evidence="5">Cold-shock protein</fullName>
    </submittedName>
</protein>
<proteinExistence type="predicted"/>
<dbReference type="InterPro" id="IPR019844">
    <property type="entry name" value="CSD_CS"/>
</dbReference>
<dbReference type="PRINTS" id="PR00050">
    <property type="entry name" value="COLDSHOCK"/>
</dbReference>
<reference evidence="5" key="1">
    <citation type="submission" date="2019-12" db="EMBL/GenBank/DDBJ databases">
        <title>Microbes associate with the intestines of laboratory mice.</title>
        <authorList>
            <person name="Navarre W."/>
            <person name="Wong E."/>
        </authorList>
    </citation>
    <scope>NUCLEOTIDE SEQUENCE</scope>
    <source>
        <strain evidence="5">NM79_F5</strain>
    </source>
</reference>
<name>A0A964W4T0_9CLOT</name>
<evidence type="ECO:0000256" key="3">
    <source>
        <dbReference type="RuleBase" id="RU000408"/>
    </source>
</evidence>
<accession>A0A964W4T0</accession>
<evidence type="ECO:0000259" key="4">
    <source>
        <dbReference type="PROSITE" id="PS51857"/>
    </source>
</evidence>
<gene>
    <name evidence="5" type="ORF">GKZ28_23490</name>
</gene>
<dbReference type="Gene3D" id="6.20.370.130">
    <property type="match status" value="1"/>
</dbReference>
<dbReference type="InterPro" id="IPR011129">
    <property type="entry name" value="CSD"/>
</dbReference>
<dbReference type="Proteomes" id="UP000656077">
    <property type="component" value="Unassembled WGS sequence"/>
</dbReference>
<dbReference type="Gene3D" id="2.40.50.140">
    <property type="entry name" value="Nucleic acid-binding proteins"/>
    <property type="match status" value="1"/>
</dbReference>
<dbReference type="GO" id="GO:0005737">
    <property type="term" value="C:cytoplasm"/>
    <property type="evidence" value="ECO:0007669"/>
    <property type="project" value="UniProtKB-SubCell"/>
</dbReference>
<dbReference type="InterPro" id="IPR002059">
    <property type="entry name" value="CSP_DNA-bd"/>
</dbReference>
<comment type="subcellular location">
    <subcellularLocation>
        <location evidence="1 3">Cytoplasm</location>
    </subcellularLocation>
</comment>
<dbReference type="SMART" id="SM00357">
    <property type="entry name" value="CSP"/>
    <property type="match status" value="1"/>
</dbReference>
<dbReference type="InterPro" id="IPR050181">
    <property type="entry name" value="Cold_shock_domain"/>
</dbReference>
<dbReference type="PROSITE" id="PS00352">
    <property type="entry name" value="CSD_1"/>
    <property type="match status" value="1"/>
</dbReference>
<evidence type="ECO:0000313" key="6">
    <source>
        <dbReference type="Proteomes" id="UP000656077"/>
    </source>
</evidence>
<dbReference type="RefSeq" id="WP_160361172.1">
    <property type="nucleotide sequence ID" value="NZ_WSRQ01000065.1"/>
</dbReference>